<evidence type="ECO:0000256" key="1">
    <source>
        <dbReference type="SAM" id="MobiDB-lite"/>
    </source>
</evidence>
<dbReference type="Proteomes" id="UP001419268">
    <property type="component" value="Unassembled WGS sequence"/>
</dbReference>
<sequence>MEARRRDGGWEGGEEVGTVERGGEGRGREESGRRKGGETATGAGEARTTANAGGDGGGEGRRSTTLREGRWRPHLARDGNEGGEDAGGTGRGRSDREISVREAMGKKSKRGRGFGWFKVAWKS</sequence>
<comment type="caution">
    <text evidence="2">The sequence shown here is derived from an EMBL/GenBank/DDBJ whole genome shotgun (WGS) entry which is preliminary data.</text>
</comment>
<dbReference type="AlphaFoldDB" id="A0AAP0PCR0"/>
<feature type="compositionally biased region" description="Basic and acidic residues" evidence="1">
    <location>
        <begin position="92"/>
        <end position="105"/>
    </location>
</feature>
<dbReference type="EMBL" id="JBBNAG010000004">
    <property type="protein sequence ID" value="KAK9140018.1"/>
    <property type="molecule type" value="Genomic_DNA"/>
</dbReference>
<gene>
    <name evidence="2" type="ORF">Scep_009699</name>
</gene>
<feature type="compositionally biased region" description="Low complexity" evidence="1">
    <location>
        <begin position="38"/>
        <end position="52"/>
    </location>
</feature>
<feature type="region of interest" description="Disordered" evidence="1">
    <location>
        <begin position="1"/>
        <end position="114"/>
    </location>
</feature>
<reference evidence="2 3" key="1">
    <citation type="submission" date="2024-01" db="EMBL/GenBank/DDBJ databases">
        <title>Genome assemblies of Stephania.</title>
        <authorList>
            <person name="Yang L."/>
        </authorList>
    </citation>
    <scope>NUCLEOTIDE SEQUENCE [LARGE SCALE GENOMIC DNA]</scope>
    <source>
        <strain evidence="2">JXDWG</strain>
        <tissue evidence="2">Leaf</tissue>
    </source>
</reference>
<name>A0AAP0PCR0_9MAGN</name>
<evidence type="ECO:0000313" key="3">
    <source>
        <dbReference type="Proteomes" id="UP001419268"/>
    </source>
</evidence>
<organism evidence="2 3">
    <name type="scientific">Stephania cephalantha</name>
    <dbReference type="NCBI Taxonomy" id="152367"/>
    <lineage>
        <taxon>Eukaryota</taxon>
        <taxon>Viridiplantae</taxon>
        <taxon>Streptophyta</taxon>
        <taxon>Embryophyta</taxon>
        <taxon>Tracheophyta</taxon>
        <taxon>Spermatophyta</taxon>
        <taxon>Magnoliopsida</taxon>
        <taxon>Ranunculales</taxon>
        <taxon>Menispermaceae</taxon>
        <taxon>Menispermoideae</taxon>
        <taxon>Cissampelideae</taxon>
        <taxon>Stephania</taxon>
    </lineage>
</organism>
<accession>A0AAP0PCR0</accession>
<keyword evidence="3" id="KW-1185">Reference proteome</keyword>
<protein>
    <submittedName>
        <fullName evidence="2">Uncharacterized protein</fullName>
    </submittedName>
</protein>
<feature type="compositionally biased region" description="Basic and acidic residues" evidence="1">
    <location>
        <begin position="58"/>
        <end position="80"/>
    </location>
</feature>
<evidence type="ECO:0000313" key="2">
    <source>
        <dbReference type="EMBL" id="KAK9140018.1"/>
    </source>
</evidence>
<proteinExistence type="predicted"/>
<feature type="compositionally biased region" description="Basic and acidic residues" evidence="1">
    <location>
        <begin position="21"/>
        <end position="37"/>
    </location>
</feature>